<dbReference type="InterPro" id="IPR014721">
    <property type="entry name" value="Ribsml_uS5_D2-typ_fold_subgr"/>
</dbReference>
<comment type="catalytic activity">
    <reaction evidence="9">
        <text>4-CDP-2-C-methyl-D-erythritol + ATP = 4-CDP-2-C-methyl-D-erythritol 2-phosphate + ADP + H(+)</text>
        <dbReference type="Rhea" id="RHEA:18437"/>
        <dbReference type="ChEBI" id="CHEBI:15378"/>
        <dbReference type="ChEBI" id="CHEBI:30616"/>
        <dbReference type="ChEBI" id="CHEBI:57823"/>
        <dbReference type="ChEBI" id="CHEBI:57919"/>
        <dbReference type="ChEBI" id="CHEBI:456216"/>
        <dbReference type="EC" id="2.7.1.148"/>
    </reaction>
</comment>
<keyword evidence="7 9" id="KW-0067">ATP-binding</keyword>
<proteinExistence type="inferred from homology"/>
<dbReference type="Pfam" id="PF00288">
    <property type="entry name" value="GHMP_kinases_N"/>
    <property type="match status" value="1"/>
</dbReference>
<dbReference type="PIRSF" id="PIRSF010376">
    <property type="entry name" value="IspE"/>
    <property type="match status" value="1"/>
</dbReference>
<dbReference type="GO" id="GO:0019288">
    <property type="term" value="P:isopentenyl diphosphate biosynthetic process, methylerythritol 4-phosphate pathway"/>
    <property type="evidence" value="ECO:0007669"/>
    <property type="project" value="UniProtKB-UniRule"/>
</dbReference>
<evidence type="ECO:0000256" key="2">
    <source>
        <dbReference type="ARBA" id="ARBA00012052"/>
    </source>
</evidence>
<dbReference type="GO" id="GO:0005524">
    <property type="term" value="F:ATP binding"/>
    <property type="evidence" value="ECO:0007669"/>
    <property type="project" value="UniProtKB-UniRule"/>
</dbReference>
<dbReference type="Gene3D" id="3.30.230.10">
    <property type="match status" value="1"/>
</dbReference>
<dbReference type="InterPro" id="IPR020568">
    <property type="entry name" value="Ribosomal_Su5_D2-typ_SF"/>
</dbReference>
<accession>A0A2S7SZC0</accession>
<gene>
    <name evidence="9" type="primary">ispE</name>
    <name evidence="12" type="ORF">CJD36_008715</name>
</gene>
<comment type="function">
    <text evidence="9">Catalyzes the phosphorylation of the position 2 hydroxy group of 4-diphosphocytidyl-2C-methyl-D-erythritol.</text>
</comment>
<evidence type="ECO:0000256" key="1">
    <source>
        <dbReference type="ARBA" id="ARBA00009684"/>
    </source>
</evidence>
<keyword evidence="9" id="KW-0414">Isoprene biosynthesis</keyword>
<comment type="pathway">
    <text evidence="9">Isoprenoid biosynthesis; isopentenyl diphosphate biosynthesis via DXP pathway; isopentenyl diphosphate from 1-deoxy-D-xylulose 5-phosphate: step 3/6.</text>
</comment>
<keyword evidence="5 9" id="KW-0547">Nucleotide-binding</keyword>
<evidence type="ECO:0000256" key="7">
    <source>
        <dbReference type="ARBA" id="ARBA00022840"/>
    </source>
</evidence>
<dbReference type="NCBIfam" id="TIGR00154">
    <property type="entry name" value="ispE"/>
    <property type="match status" value="1"/>
</dbReference>
<dbReference type="Proteomes" id="UP000239872">
    <property type="component" value="Unassembled WGS sequence"/>
</dbReference>
<dbReference type="Gene3D" id="3.30.70.890">
    <property type="entry name" value="GHMP kinase, C-terminal domain"/>
    <property type="match status" value="1"/>
</dbReference>
<evidence type="ECO:0000256" key="8">
    <source>
        <dbReference type="ARBA" id="ARBA00032554"/>
    </source>
</evidence>
<keyword evidence="4 9" id="KW-0808">Transferase</keyword>
<organism evidence="12 13">
    <name type="scientific">Flavipsychrobacter stenotrophus</name>
    <dbReference type="NCBI Taxonomy" id="2077091"/>
    <lineage>
        <taxon>Bacteria</taxon>
        <taxon>Pseudomonadati</taxon>
        <taxon>Bacteroidota</taxon>
        <taxon>Chitinophagia</taxon>
        <taxon>Chitinophagales</taxon>
        <taxon>Chitinophagaceae</taxon>
        <taxon>Flavipsychrobacter</taxon>
    </lineage>
</organism>
<evidence type="ECO:0000259" key="10">
    <source>
        <dbReference type="Pfam" id="PF00288"/>
    </source>
</evidence>
<dbReference type="InterPro" id="IPR004424">
    <property type="entry name" value="IspE"/>
</dbReference>
<keyword evidence="13" id="KW-1185">Reference proteome</keyword>
<dbReference type="InterPro" id="IPR036554">
    <property type="entry name" value="GHMP_kinase_C_sf"/>
</dbReference>
<dbReference type="InterPro" id="IPR013750">
    <property type="entry name" value="GHMP_kinase_C_dom"/>
</dbReference>
<protein>
    <recommendedName>
        <fullName evidence="3 9">4-diphosphocytidyl-2-C-methyl-D-erythritol kinase</fullName>
        <shortName evidence="9">CMK</shortName>
        <ecNumber evidence="2 9">2.7.1.148</ecNumber>
    </recommendedName>
    <alternativeName>
        <fullName evidence="8 9">4-(cytidine-5'-diphospho)-2-C-methyl-D-erythritol kinase</fullName>
    </alternativeName>
</protein>
<dbReference type="PANTHER" id="PTHR43527:SF2">
    <property type="entry name" value="4-DIPHOSPHOCYTIDYL-2-C-METHYL-D-ERYTHRITOL KINASE, CHLOROPLASTIC"/>
    <property type="match status" value="1"/>
</dbReference>
<name>A0A2S7SZC0_9BACT</name>
<dbReference type="AlphaFoldDB" id="A0A2S7SZC0"/>
<evidence type="ECO:0000259" key="11">
    <source>
        <dbReference type="Pfam" id="PF08544"/>
    </source>
</evidence>
<feature type="domain" description="GHMP kinase C-terminal" evidence="11">
    <location>
        <begin position="211"/>
        <end position="256"/>
    </location>
</feature>
<comment type="caution">
    <text evidence="12">The sequence shown here is derived from an EMBL/GenBank/DDBJ whole genome shotgun (WGS) entry which is preliminary data.</text>
</comment>
<feature type="domain" description="GHMP kinase N-terminal" evidence="10">
    <location>
        <begin position="63"/>
        <end position="140"/>
    </location>
</feature>
<dbReference type="InterPro" id="IPR006204">
    <property type="entry name" value="GHMP_kinase_N_dom"/>
</dbReference>
<evidence type="ECO:0000313" key="13">
    <source>
        <dbReference type="Proteomes" id="UP000239872"/>
    </source>
</evidence>
<dbReference type="GO" id="GO:0050515">
    <property type="term" value="F:4-(cytidine 5'-diphospho)-2-C-methyl-D-erythritol kinase activity"/>
    <property type="evidence" value="ECO:0007669"/>
    <property type="project" value="UniProtKB-UniRule"/>
</dbReference>
<evidence type="ECO:0000256" key="3">
    <source>
        <dbReference type="ARBA" id="ARBA00017473"/>
    </source>
</evidence>
<dbReference type="RefSeq" id="WP_105038746.1">
    <property type="nucleotide sequence ID" value="NZ_PPSL01000002.1"/>
</dbReference>
<reference evidence="12 13" key="1">
    <citation type="submission" date="2018-01" db="EMBL/GenBank/DDBJ databases">
        <title>A novel member of the phylum Bacteroidetes isolated from glacier ice.</title>
        <authorList>
            <person name="Liu Q."/>
            <person name="Xin Y.-H."/>
        </authorList>
    </citation>
    <scope>NUCLEOTIDE SEQUENCE [LARGE SCALE GENOMIC DNA]</scope>
    <source>
        <strain evidence="12 13">RB1R16</strain>
    </source>
</reference>
<dbReference type="SUPFAM" id="SSF54211">
    <property type="entry name" value="Ribosomal protein S5 domain 2-like"/>
    <property type="match status" value="1"/>
</dbReference>
<feature type="active site" evidence="9">
    <location>
        <position position="134"/>
    </location>
</feature>
<dbReference type="OrthoDB" id="9809438at2"/>
<evidence type="ECO:0000256" key="6">
    <source>
        <dbReference type="ARBA" id="ARBA00022777"/>
    </source>
</evidence>
<keyword evidence="6 9" id="KW-0418">Kinase</keyword>
<evidence type="ECO:0000256" key="4">
    <source>
        <dbReference type="ARBA" id="ARBA00022679"/>
    </source>
</evidence>
<dbReference type="Pfam" id="PF08544">
    <property type="entry name" value="GHMP_kinases_C"/>
    <property type="match status" value="1"/>
</dbReference>
<comment type="similarity">
    <text evidence="1 9">Belongs to the GHMP kinase family. IspE subfamily.</text>
</comment>
<evidence type="ECO:0000256" key="9">
    <source>
        <dbReference type="HAMAP-Rule" id="MF_00061"/>
    </source>
</evidence>
<dbReference type="EMBL" id="PPSL01000002">
    <property type="protein sequence ID" value="PQJ11866.1"/>
    <property type="molecule type" value="Genomic_DNA"/>
</dbReference>
<feature type="active site" evidence="9">
    <location>
        <position position="8"/>
    </location>
</feature>
<dbReference type="EC" id="2.7.1.148" evidence="2 9"/>
<sequence length="270" mass="29777">MLCFPNSKINIGLYVTRRRDDGYHDIETIFYPVTFHDSLEIVPATETQLHLSGLKVGSNLQENLVWKAYKILSERFPGKIPALNIYLHKAIPMGAGLGGGSADGAFMLKLINDFCNLHIDKAMLAAMALELGSDCPFFIYNTPQLATGRGEQMTNIALDLSAYSIQLICPKVHVSTRDAFGMMVPKSAPFDLQHLGTLPVSRWKGTISNDFETPVFNHHPVLATIKNQLYEQGALYASMSGSGSALYGIFPKNTRAVITADVVFKDVFME</sequence>
<feature type="binding site" evidence="9">
    <location>
        <begin position="92"/>
        <end position="102"/>
    </location>
    <ligand>
        <name>ATP</name>
        <dbReference type="ChEBI" id="CHEBI:30616"/>
    </ligand>
</feature>
<dbReference type="PANTHER" id="PTHR43527">
    <property type="entry name" value="4-DIPHOSPHOCYTIDYL-2-C-METHYL-D-ERYTHRITOL KINASE, CHLOROPLASTIC"/>
    <property type="match status" value="1"/>
</dbReference>
<dbReference type="HAMAP" id="MF_00061">
    <property type="entry name" value="IspE"/>
    <property type="match status" value="1"/>
</dbReference>
<dbReference type="UniPathway" id="UPA00056">
    <property type="reaction ID" value="UER00094"/>
</dbReference>
<evidence type="ECO:0000256" key="5">
    <source>
        <dbReference type="ARBA" id="ARBA00022741"/>
    </source>
</evidence>
<evidence type="ECO:0000313" key="12">
    <source>
        <dbReference type="EMBL" id="PQJ11866.1"/>
    </source>
</evidence>
<dbReference type="GO" id="GO:0016114">
    <property type="term" value="P:terpenoid biosynthetic process"/>
    <property type="evidence" value="ECO:0007669"/>
    <property type="project" value="UniProtKB-UniRule"/>
</dbReference>
<dbReference type="SUPFAM" id="SSF55060">
    <property type="entry name" value="GHMP Kinase, C-terminal domain"/>
    <property type="match status" value="1"/>
</dbReference>